<gene>
    <name evidence="1" type="ORF">XENTR_v900299891mg</name>
</gene>
<protein>
    <submittedName>
        <fullName evidence="1">Uncharacterized protein</fullName>
    </submittedName>
</protein>
<sequence>MVPLQSFRQLPSCRGQLIRLPPDRGLFYPPSASHVLYPPPTKPSVWIGTTQPECITAQLHKSIKGEVNR</sequence>
<dbReference type="AlphaFoldDB" id="A0A1B8XXP7"/>
<accession>A0A1B8XXP7</accession>
<reference evidence="1" key="2">
    <citation type="journal article" date="2010" name="Science">
        <title>The genome of the Western clawed frog Xenopus tropicalis.</title>
        <authorList>
            <person name="Hellsten U."/>
            <person name="Harland R.M."/>
            <person name="Gilchrist M.J."/>
            <person name="Hendrix D."/>
            <person name="Jurka J."/>
            <person name="Kapitonov V."/>
            <person name="Ovcharenko I."/>
            <person name="Putnam N.H."/>
            <person name="Shu S."/>
            <person name="Taher L."/>
            <person name="Blitz I.L."/>
            <person name="Blumberg B."/>
            <person name="Dichmann D.S."/>
            <person name="Dubchak I."/>
            <person name="Amaya E."/>
            <person name="Detter J.C."/>
            <person name="Fletcher R."/>
            <person name="Gerhard D.S."/>
            <person name="Goodstein D."/>
            <person name="Graves T."/>
            <person name="Grigoriev I.V."/>
            <person name="Grimwood J."/>
            <person name="Kawashima T."/>
            <person name="Lindquist E."/>
            <person name="Lucas S.M."/>
            <person name="Mead P.E."/>
            <person name="Mitros T."/>
            <person name="Ogino H."/>
            <person name="Ohta Y."/>
            <person name="Poliakov A.V."/>
            <person name="Pollet N."/>
            <person name="Robert J."/>
            <person name="Salamov A."/>
            <person name="Sater A.K."/>
            <person name="Schmutz J."/>
            <person name="Terry A."/>
            <person name="Vize P.D."/>
            <person name="Warren W.C."/>
            <person name="Wells D."/>
            <person name="Wills A."/>
            <person name="Wilson R.K."/>
            <person name="Zimmerman L.B."/>
            <person name="Zorn A.M."/>
            <person name="Grainger R."/>
            <person name="Grammer T."/>
            <person name="Khokha M.K."/>
            <person name="Richardson P.M."/>
            <person name="Rokhsar D.S."/>
        </authorList>
    </citation>
    <scope>NUCLEOTIDE SEQUENCE [LARGE SCALE GENOMIC DNA]</scope>
    <source>
        <strain evidence="1">Nigerian</strain>
    </source>
</reference>
<proteinExistence type="predicted"/>
<evidence type="ECO:0000313" key="1">
    <source>
        <dbReference type="EMBL" id="OCA15393.1"/>
    </source>
</evidence>
<reference evidence="1" key="1">
    <citation type="submission" date="2009-11" db="EMBL/GenBank/DDBJ databases">
        <authorList>
            <consortium name="US DOE Joint Genome Institute (JGI-PGF)"/>
            <person name="Ottilar R."/>
            <person name="Schmutz J."/>
            <person name="Salamov A."/>
            <person name="Cheng J.F."/>
            <person name="Lucas S."/>
            <person name="Pitluck S."/>
            <person name="Gundlach H."/>
            <person name="Guo Y."/>
            <person name="Haberer G."/>
            <person name="Nasrallah J."/>
            <person name="Mayer K.F.X."/>
            <person name="van de Peer Y."/>
            <person name="Weigel D."/>
            <person name="Grigoriev I.V."/>
        </authorList>
    </citation>
    <scope>NUCLEOTIDE SEQUENCE</scope>
    <source>
        <strain evidence="1">Nigerian</strain>
    </source>
</reference>
<organism evidence="1">
    <name type="scientific">Xenopus tropicalis</name>
    <name type="common">Western clawed frog</name>
    <name type="synonym">Silurana tropicalis</name>
    <dbReference type="NCBI Taxonomy" id="8364"/>
    <lineage>
        <taxon>Eukaryota</taxon>
        <taxon>Metazoa</taxon>
        <taxon>Chordata</taxon>
        <taxon>Craniata</taxon>
        <taxon>Vertebrata</taxon>
        <taxon>Euteleostomi</taxon>
        <taxon>Amphibia</taxon>
        <taxon>Batrachia</taxon>
        <taxon>Anura</taxon>
        <taxon>Pipoidea</taxon>
        <taxon>Pipidae</taxon>
        <taxon>Xenopodinae</taxon>
        <taxon>Xenopus</taxon>
        <taxon>Silurana</taxon>
    </lineage>
</organism>
<name>A0A1B8XXP7_XENTR</name>
<dbReference type="EMBL" id="KV460865">
    <property type="protein sequence ID" value="OCA15393.1"/>
    <property type="molecule type" value="Genomic_DNA"/>
</dbReference>
<reference evidence="1" key="3">
    <citation type="submission" date="2016-05" db="EMBL/GenBank/DDBJ databases">
        <title>WGS assembly of Xenopus tropicalis.</title>
        <authorList>
            <person name="Sessions A."/>
            <person name="Jenkins J."/>
            <person name="Mitros T."/>
            <person name="Lyons J.T."/>
            <person name="Dichmann D.S."/>
            <person name="Robert J."/>
            <person name="Harland R.M."/>
            <person name="Rokhsar D.S."/>
        </authorList>
    </citation>
    <scope>NUCLEOTIDE SEQUENCE</scope>
    <source>
        <strain evidence="1">Nigerian</strain>
    </source>
</reference>
<feature type="non-terminal residue" evidence="1">
    <location>
        <position position="69"/>
    </location>
</feature>